<accession>A0ABQ3J3W2</accession>
<comment type="caution">
    <text evidence="1">The sequence shown here is derived from an EMBL/GenBank/DDBJ whole genome shotgun (WGS) entry which is preliminary data.</text>
</comment>
<evidence type="ECO:0000313" key="1">
    <source>
        <dbReference type="EMBL" id="GHF02572.1"/>
    </source>
</evidence>
<proteinExistence type="predicted"/>
<dbReference type="EMBL" id="BNCH01000005">
    <property type="protein sequence ID" value="GHF02572.1"/>
    <property type="molecule type" value="Genomic_DNA"/>
</dbReference>
<evidence type="ECO:0000313" key="2">
    <source>
        <dbReference type="Proteomes" id="UP000609802"/>
    </source>
</evidence>
<name>A0ABQ3J3W2_9RHOB</name>
<gene>
    <name evidence="1" type="ORF">GCM10016455_24760</name>
</gene>
<evidence type="ECO:0008006" key="3">
    <source>
        <dbReference type="Google" id="ProtNLM"/>
    </source>
</evidence>
<protein>
    <recommendedName>
        <fullName evidence="3">Transposase</fullName>
    </recommendedName>
</protein>
<organism evidence="1 2">
    <name type="scientific">Aliiroseovarius zhejiangensis</name>
    <dbReference type="NCBI Taxonomy" id="1632025"/>
    <lineage>
        <taxon>Bacteria</taxon>
        <taxon>Pseudomonadati</taxon>
        <taxon>Pseudomonadota</taxon>
        <taxon>Alphaproteobacteria</taxon>
        <taxon>Rhodobacterales</taxon>
        <taxon>Paracoccaceae</taxon>
        <taxon>Aliiroseovarius</taxon>
    </lineage>
</organism>
<sequence>MDDQIMHPDLKVQRVIIRHNLRIRERLTPDFGKTCDDSGFGKRSVNLCQAILHLIRCKTLQEQPLGRGAPAIAGKLLTIGQAGRRFGVGLRHGRGP</sequence>
<keyword evidence="2" id="KW-1185">Reference proteome</keyword>
<reference evidence="2" key="1">
    <citation type="journal article" date="2019" name="Int. J. Syst. Evol. Microbiol.">
        <title>The Global Catalogue of Microorganisms (GCM) 10K type strain sequencing project: providing services to taxonomists for standard genome sequencing and annotation.</title>
        <authorList>
            <consortium name="The Broad Institute Genomics Platform"/>
            <consortium name="The Broad Institute Genome Sequencing Center for Infectious Disease"/>
            <person name="Wu L."/>
            <person name="Ma J."/>
        </authorList>
    </citation>
    <scope>NUCLEOTIDE SEQUENCE [LARGE SCALE GENOMIC DNA]</scope>
    <source>
        <strain evidence="2">KCTC 42443</strain>
    </source>
</reference>
<dbReference type="Proteomes" id="UP000609802">
    <property type="component" value="Unassembled WGS sequence"/>
</dbReference>